<accession>A0AAW6ZJ21</accession>
<gene>
    <name evidence="4" type="ORF">QP858_04265</name>
</gene>
<proteinExistence type="predicted"/>
<sequence>MTDTLAELIEVGADIVARGLAQASGGNLSIRHGEQFYVTGKGTWLNKLEDDHFALMNMEGKQVSGRTASSEWKLHRDIYAKRPDVNAIIHVHPQFSLLLTALGKKIRFITQDHAFYVGSYGQTKYYTNGSDELAETAAAELAHGRHNVVVLGNHGIAAAGATVEEAYRRVLNFEEAAKLTYHALLLGDETTEFPADELEILNHQ</sequence>
<dbReference type="RefSeq" id="WP_276787561.1">
    <property type="nucleotide sequence ID" value="NZ_CALTZF010000030.1"/>
</dbReference>
<keyword evidence="1" id="KW-0479">Metal-binding</keyword>
<dbReference type="SUPFAM" id="SSF53639">
    <property type="entry name" value="AraD/HMP-PK domain-like"/>
    <property type="match status" value="1"/>
</dbReference>
<evidence type="ECO:0000313" key="5">
    <source>
        <dbReference type="Proteomes" id="UP001225576"/>
    </source>
</evidence>
<reference evidence="4" key="1">
    <citation type="submission" date="2023-05" db="EMBL/GenBank/DDBJ databases">
        <title>Genomic Catalog of Human Bladder Bacteria.</title>
        <authorList>
            <person name="Du J."/>
        </authorList>
    </citation>
    <scope>NUCLEOTIDE SEQUENCE</scope>
    <source>
        <strain evidence="4">UMB1304A</strain>
    </source>
</reference>
<dbReference type="PANTHER" id="PTHR22789:SF0">
    <property type="entry name" value="3-OXO-TETRONATE 4-PHOSPHATE DECARBOXYLASE-RELATED"/>
    <property type="match status" value="1"/>
</dbReference>
<comment type="caution">
    <text evidence="4">The sequence shown here is derived from an EMBL/GenBank/DDBJ whole genome shotgun (WGS) entry which is preliminary data.</text>
</comment>
<dbReference type="GO" id="GO:0046872">
    <property type="term" value="F:metal ion binding"/>
    <property type="evidence" value="ECO:0007669"/>
    <property type="project" value="UniProtKB-KW"/>
</dbReference>
<dbReference type="PANTHER" id="PTHR22789">
    <property type="entry name" value="FUCULOSE PHOSPHATE ALDOLASE"/>
    <property type="match status" value="1"/>
</dbReference>
<dbReference type="Pfam" id="PF00596">
    <property type="entry name" value="Aldolase_II"/>
    <property type="match status" value="1"/>
</dbReference>
<dbReference type="Proteomes" id="UP001225576">
    <property type="component" value="Unassembled WGS sequence"/>
</dbReference>
<dbReference type="GO" id="GO:0019323">
    <property type="term" value="P:pentose catabolic process"/>
    <property type="evidence" value="ECO:0007669"/>
    <property type="project" value="TreeGrafter"/>
</dbReference>
<dbReference type="AlphaFoldDB" id="A0AAW6ZJ21"/>
<dbReference type="SMART" id="SM01007">
    <property type="entry name" value="Aldolase_II"/>
    <property type="match status" value="1"/>
</dbReference>
<dbReference type="InterPro" id="IPR050197">
    <property type="entry name" value="Aldolase_class_II_sugar_metab"/>
</dbReference>
<evidence type="ECO:0000259" key="3">
    <source>
        <dbReference type="SMART" id="SM01007"/>
    </source>
</evidence>
<dbReference type="Gene3D" id="3.40.225.10">
    <property type="entry name" value="Class II aldolase/adducin N-terminal domain"/>
    <property type="match status" value="1"/>
</dbReference>
<evidence type="ECO:0000313" key="4">
    <source>
        <dbReference type="EMBL" id="MDK8601676.1"/>
    </source>
</evidence>
<evidence type="ECO:0000256" key="2">
    <source>
        <dbReference type="ARBA" id="ARBA00023239"/>
    </source>
</evidence>
<keyword evidence="2" id="KW-0456">Lyase</keyword>
<dbReference type="InterPro" id="IPR001303">
    <property type="entry name" value="Aldolase_II/adducin_N"/>
</dbReference>
<protein>
    <submittedName>
        <fullName evidence="4">Class II aldolase/adducin family protein</fullName>
    </submittedName>
</protein>
<feature type="domain" description="Class II aldolase/adducin N-terminal" evidence="3">
    <location>
        <begin position="6"/>
        <end position="181"/>
    </location>
</feature>
<dbReference type="EMBL" id="JASPDQ010000007">
    <property type="protein sequence ID" value="MDK8601676.1"/>
    <property type="molecule type" value="Genomic_DNA"/>
</dbReference>
<dbReference type="GO" id="GO:0005829">
    <property type="term" value="C:cytosol"/>
    <property type="evidence" value="ECO:0007669"/>
    <property type="project" value="TreeGrafter"/>
</dbReference>
<dbReference type="GO" id="GO:0016832">
    <property type="term" value="F:aldehyde-lyase activity"/>
    <property type="evidence" value="ECO:0007669"/>
    <property type="project" value="TreeGrafter"/>
</dbReference>
<organism evidence="4 5">
    <name type="scientific">Trueperella bernardiae</name>
    <dbReference type="NCBI Taxonomy" id="59561"/>
    <lineage>
        <taxon>Bacteria</taxon>
        <taxon>Bacillati</taxon>
        <taxon>Actinomycetota</taxon>
        <taxon>Actinomycetes</taxon>
        <taxon>Actinomycetales</taxon>
        <taxon>Actinomycetaceae</taxon>
        <taxon>Trueperella</taxon>
    </lineage>
</organism>
<evidence type="ECO:0000256" key="1">
    <source>
        <dbReference type="ARBA" id="ARBA00022723"/>
    </source>
</evidence>
<dbReference type="InterPro" id="IPR036409">
    <property type="entry name" value="Aldolase_II/adducin_N_sf"/>
</dbReference>
<name>A0AAW6ZJ21_9ACTO</name>